<accession>A0ABD3GA54</accession>
<proteinExistence type="predicted"/>
<organism evidence="3 4">
    <name type="scientific">Riccia sorocarpa</name>
    <dbReference type="NCBI Taxonomy" id="122646"/>
    <lineage>
        <taxon>Eukaryota</taxon>
        <taxon>Viridiplantae</taxon>
        <taxon>Streptophyta</taxon>
        <taxon>Embryophyta</taxon>
        <taxon>Marchantiophyta</taxon>
        <taxon>Marchantiopsida</taxon>
        <taxon>Marchantiidae</taxon>
        <taxon>Marchantiales</taxon>
        <taxon>Ricciaceae</taxon>
        <taxon>Riccia</taxon>
    </lineage>
</organism>
<evidence type="ECO:0000256" key="1">
    <source>
        <dbReference type="ARBA" id="ARBA00023002"/>
    </source>
</evidence>
<protein>
    <recommendedName>
        <fullName evidence="2">NADP-dependent oxidoreductase domain-containing protein</fullName>
    </recommendedName>
</protein>
<evidence type="ECO:0000259" key="2">
    <source>
        <dbReference type="Pfam" id="PF00248"/>
    </source>
</evidence>
<keyword evidence="4" id="KW-1185">Reference proteome</keyword>
<comment type="caution">
    <text evidence="3">The sequence shown here is derived from an EMBL/GenBank/DDBJ whole genome shotgun (WGS) entry which is preliminary data.</text>
</comment>
<keyword evidence="1" id="KW-0560">Oxidoreductase</keyword>
<name>A0ABD3GA54_9MARC</name>
<dbReference type="PANTHER" id="PTHR43625:SF40">
    <property type="entry name" value="ALDO-KETO REDUCTASE YAKC [NADP(+)]"/>
    <property type="match status" value="1"/>
</dbReference>
<dbReference type="InterPro" id="IPR036812">
    <property type="entry name" value="NAD(P)_OxRdtase_dom_sf"/>
</dbReference>
<dbReference type="Gene3D" id="3.20.20.100">
    <property type="entry name" value="NADP-dependent oxidoreductase domain"/>
    <property type="match status" value="1"/>
</dbReference>
<dbReference type="AlphaFoldDB" id="A0ABD3GA54"/>
<dbReference type="InterPro" id="IPR050791">
    <property type="entry name" value="Aldo-Keto_reductase"/>
</dbReference>
<reference evidence="3 4" key="1">
    <citation type="submission" date="2024-09" db="EMBL/GenBank/DDBJ databases">
        <title>Chromosome-scale assembly of Riccia sorocarpa.</title>
        <authorList>
            <person name="Paukszto L."/>
        </authorList>
    </citation>
    <scope>NUCLEOTIDE SEQUENCE [LARGE SCALE GENOMIC DNA]</scope>
    <source>
        <strain evidence="3">LP-2024</strain>
        <tissue evidence="3">Aerial parts of the thallus</tissue>
    </source>
</reference>
<dbReference type="Proteomes" id="UP001633002">
    <property type="component" value="Unassembled WGS sequence"/>
</dbReference>
<dbReference type="InterPro" id="IPR023210">
    <property type="entry name" value="NADP_OxRdtase_dom"/>
</dbReference>
<gene>
    <name evidence="3" type="ORF">R1sor_025996</name>
</gene>
<dbReference type="PANTHER" id="PTHR43625">
    <property type="entry name" value="AFLATOXIN B1 ALDEHYDE REDUCTASE"/>
    <property type="match status" value="1"/>
</dbReference>
<sequence>MNGQRRFLAATYRNSPEDFGVRVITLLGCMGMSAFYGPPKPDEEMIELIHKLYNQRGHMKTRRDLEHVRAACDRSLKRLGVDYIDLYFQHRVDRKVPIEITVGEMKKLVDEANVKYSGLSEVSAVGIRKLVPYILMFL</sequence>
<dbReference type="GO" id="GO:0016491">
    <property type="term" value="F:oxidoreductase activity"/>
    <property type="evidence" value="ECO:0007669"/>
    <property type="project" value="UniProtKB-KW"/>
</dbReference>
<dbReference type="Pfam" id="PF00248">
    <property type="entry name" value="Aldo_ket_red"/>
    <property type="match status" value="1"/>
</dbReference>
<evidence type="ECO:0000313" key="4">
    <source>
        <dbReference type="Proteomes" id="UP001633002"/>
    </source>
</evidence>
<dbReference type="EMBL" id="JBJQOH010000008">
    <property type="protein sequence ID" value="KAL3676048.1"/>
    <property type="molecule type" value="Genomic_DNA"/>
</dbReference>
<feature type="domain" description="NADP-dependent oxidoreductase" evidence="2">
    <location>
        <begin position="50"/>
        <end position="129"/>
    </location>
</feature>
<dbReference type="SUPFAM" id="SSF51430">
    <property type="entry name" value="NAD(P)-linked oxidoreductase"/>
    <property type="match status" value="1"/>
</dbReference>
<evidence type="ECO:0000313" key="3">
    <source>
        <dbReference type="EMBL" id="KAL3676048.1"/>
    </source>
</evidence>